<dbReference type="GO" id="GO:0033299">
    <property type="term" value="P:secretion of lysosomal enzymes"/>
    <property type="evidence" value="ECO:0000318"/>
    <property type="project" value="GO_Central"/>
</dbReference>
<proteinExistence type="predicted"/>
<dbReference type="PANTHER" id="PTHR40446:SF2">
    <property type="entry name" value="N-ACETYLGLUCOSAMINE-1-PHOSPHODIESTER ALPHA-N-ACETYLGLUCOSAMINIDASE"/>
    <property type="match status" value="1"/>
</dbReference>
<dbReference type="Pfam" id="PF09992">
    <property type="entry name" value="NAGPA"/>
    <property type="match status" value="1"/>
</dbReference>
<keyword evidence="1" id="KW-1015">Disulfide bond</keyword>
<dbReference type="CTD" id="51172"/>
<evidence type="ECO:0000313" key="6">
    <source>
        <dbReference type="RefSeq" id="XP_002942191.2"/>
    </source>
</evidence>
<sequence>MVLPGHRHVFGSDPKQLICRDMLKYLLLLHCCLHISARNSLNDDLLSPYPLHSKHGPSHSHRQVRDCQPVIDGNRTHEEWPSSNSTRLPVSTTRTFESKFSSTGGMKTVYGHFTFISNPLRSFSVLEPGGPGGCSKNLTATVEETIKYGNCIVAQNGGYFSMDTGSCIGNIVSDRKLVQSAKGIQNAQFGIKADGTLIFGYLSEEQVLETENPFVQLLSGVVWLLRNGTVYINQSKAAECDKTQTTGDFDHFINVISARTAVGHDRDGRLILFHVDGQTEDRGLNLWEVANFLKDQGVINAVNLDGGGSATLVINGTLSNYPSDHCTYDPMWRCPRSISTVVCVHEPFCDPPDCSGHGQCVLGECQCTDFWIGPACSVLSCGPLNCNAHGNCTEGGCVCDQGWIGTDCNISCVQGHYGHYGEGCTKKCPCQNNSTCNHIDGSCQCSDGYTGLHCEEVCPLGFYGAGCQRACQCVNQCYCHHVTGSCNITEEPRLSELSSKVGQCMETLLCTSLKNTQHSETAVNIFTPWTWVILTCTLGFLLVISAAFNLKQVSQTRVRQIDSKYSYHQLLEVNGNMEVAGMLDPWDANQDGT</sequence>
<dbReference type="RefSeq" id="XP_004911702.1">
    <property type="nucleotide sequence ID" value="XM_004911645.4"/>
</dbReference>
<dbReference type="OMA" id="RPCKCEH"/>
<dbReference type="Ensembl" id="ENSXETT00000108905">
    <property type="protein sequence ID" value="ENSXETP00000107487"/>
    <property type="gene ID" value="ENSXETG00000022907"/>
</dbReference>
<keyword evidence="2" id="KW-0812">Transmembrane</keyword>
<dbReference type="Gene3D" id="2.10.25.10">
    <property type="entry name" value="Laminin"/>
    <property type="match status" value="1"/>
</dbReference>
<dbReference type="Gene3D" id="2.170.300.10">
    <property type="entry name" value="Tie2 ligand-binding domain superfamily"/>
    <property type="match status" value="1"/>
</dbReference>
<accession>A0A803JHV0</accession>
<keyword evidence="5" id="KW-1185">Reference proteome</keyword>
<dbReference type="PROSITE" id="PS00022">
    <property type="entry name" value="EGF_1"/>
    <property type="match status" value="1"/>
</dbReference>
<dbReference type="SMART" id="SM00181">
    <property type="entry name" value="EGF"/>
    <property type="match status" value="3"/>
</dbReference>
<organism evidence="4">
    <name type="scientific">Xenopus tropicalis</name>
    <name type="common">Western clawed frog</name>
    <name type="synonym">Silurana tropicalis</name>
    <dbReference type="NCBI Taxonomy" id="8364"/>
    <lineage>
        <taxon>Eukaryota</taxon>
        <taxon>Metazoa</taxon>
        <taxon>Chordata</taxon>
        <taxon>Craniata</taxon>
        <taxon>Vertebrata</taxon>
        <taxon>Euteleostomi</taxon>
        <taxon>Amphibia</taxon>
        <taxon>Batrachia</taxon>
        <taxon>Anura</taxon>
        <taxon>Pipoidea</taxon>
        <taxon>Pipidae</taxon>
        <taxon>Xenopodinae</taxon>
        <taxon>Xenopus</taxon>
        <taxon>Silurana</taxon>
    </lineage>
</organism>
<dbReference type="PANTHER" id="PTHR40446">
    <property type="entry name" value="N-ACETYLGLUCOSAMINE-1-PHOSPHODIESTER ALPHA-N-ACETYLGLUCOSAMINIDASE"/>
    <property type="match status" value="1"/>
</dbReference>
<name>A0A803JHV0_XENTR</name>
<dbReference type="OrthoDB" id="192253at2759"/>
<feature type="disulfide bond" evidence="1">
    <location>
        <begin position="445"/>
        <end position="454"/>
    </location>
</feature>
<protein>
    <submittedName>
        <fullName evidence="4 6 7">N-acetylglucosamine-1-phosphodiester alpha-N-acetylglucosaminidase</fullName>
    </submittedName>
</protein>
<evidence type="ECO:0000313" key="8">
    <source>
        <dbReference type="Xenbase" id="XB-GENE-996371"/>
    </source>
</evidence>
<dbReference type="InterPro" id="IPR018711">
    <property type="entry name" value="NAGPA"/>
</dbReference>
<reference evidence="6 7" key="3">
    <citation type="submission" date="2025-04" db="UniProtKB">
        <authorList>
            <consortium name="RefSeq"/>
        </authorList>
    </citation>
    <scope>IDENTIFICATION</scope>
    <source>
        <strain evidence="6 7">Nigerian</strain>
        <tissue evidence="6 7">Liver and blood</tissue>
    </source>
</reference>
<evidence type="ECO:0000259" key="3">
    <source>
        <dbReference type="PROSITE" id="PS50026"/>
    </source>
</evidence>
<dbReference type="RefSeq" id="XP_002942191.2">
    <property type="nucleotide sequence ID" value="XM_002942145.5"/>
</dbReference>
<reference evidence="4" key="2">
    <citation type="submission" date="2021-03" db="UniProtKB">
        <authorList>
            <consortium name="Ensembl"/>
        </authorList>
    </citation>
    <scope>IDENTIFICATION</scope>
</reference>
<dbReference type="InterPro" id="IPR000742">
    <property type="entry name" value="EGF"/>
</dbReference>
<comment type="caution">
    <text evidence="1">Lacks conserved residue(s) required for the propagation of feature annotation.</text>
</comment>
<keyword evidence="2" id="KW-1133">Transmembrane helix</keyword>
<dbReference type="Proteomes" id="UP000008143">
    <property type="component" value="Chromosome 2"/>
</dbReference>
<gene>
    <name evidence="4 6 7 8" type="primary">nagpa</name>
</gene>
<dbReference type="AGR" id="Xenbase:XB-GENE-996371"/>
<dbReference type="Pfam" id="PF23106">
    <property type="entry name" value="EGF_Teneurin"/>
    <property type="match status" value="2"/>
</dbReference>
<dbReference type="GeneTree" id="ENSGT01030000234566"/>
<dbReference type="AlphaFoldDB" id="A0A803JHV0"/>
<dbReference type="Xenbase" id="XB-GENE-996371">
    <property type="gene designation" value="nagpa"/>
</dbReference>
<dbReference type="SUPFAM" id="SSF57196">
    <property type="entry name" value="EGF/Laminin"/>
    <property type="match status" value="1"/>
</dbReference>
<dbReference type="CDD" id="cd00054">
    <property type="entry name" value="EGF_CA"/>
    <property type="match status" value="1"/>
</dbReference>
<feature type="transmembrane region" description="Helical" evidence="2">
    <location>
        <begin position="529"/>
        <end position="550"/>
    </location>
</feature>
<evidence type="ECO:0000256" key="2">
    <source>
        <dbReference type="SAM" id="Phobius"/>
    </source>
</evidence>
<reference evidence="4" key="1">
    <citation type="journal article" date="2010" name="Science">
        <title>The genome of the Western clawed frog Xenopus tropicalis.</title>
        <authorList>
            <person name="Hellsten U."/>
            <person name="Harland R.M."/>
            <person name="Gilchrist M.J."/>
            <person name="Hendrix D."/>
            <person name="Jurka J."/>
            <person name="Kapitonov V."/>
            <person name="Ovcharenko I."/>
            <person name="Putnam N.H."/>
            <person name="Shu S."/>
            <person name="Taher L."/>
            <person name="Blitz I.L."/>
            <person name="Blumberg B."/>
            <person name="Dichmann D.S."/>
            <person name="Dubchak I."/>
            <person name="Amaya E."/>
            <person name="Detter J.C."/>
            <person name="Fletcher R."/>
            <person name="Gerhard D.S."/>
            <person name="Goodstein D."/>
            <person name="Graves T."/>
            <person name="Grigoriev I.V."/>
            <person name="Grimwood J."/>
            <person name="Kawashima T."/>
            <person name="Lindquist E."/>
            <person name="Lucas S.M."/>
            <person name="Mead P.E."/>
            <person name="Mitros T."/>
            <person name="Ogino H."/>
            <person name="Ohta Y."/>
            <person name="Poliakov A.V."/>
            <person name="Pollet N."/>
            <person name="Robert J."/>
            <person name="Salamov A."/>
            <person name="Sater A.K."/>
            <person name="Schmutz J."/>
            <person name="Terry A."/>
            <person name="Vize P.D."/>
            <person name="Warren W.C."/>
            <person name="Wells D."/>
            <person name="Wills A."/>
            <person name="Wilson R.K."/>
            <person name="Zimmerman L.B."/>
            <person name="Zorn A.M."/>
            <person name="Grainger R."/>
            <person name="Grammer T."/>
            <person name="Khokha M.K."/>
            <person name="Richardson P.M."/>
            <person name="Rokhsar D.S."/>
        </authorList>
    </citation>
    <scope>NUCLEOTIDE SEQUENCE [LARGE SCALE GENOMIC DNA]</scope>
    <source>
        <strain evidence="4">Nigerian</strain>
    </source>
</reference>
<evidence type="ECO:0000313" key="5">
    <source>
        <dbReference type="Proteomes" id="UP000008143"/>
    </source>
</evidence>
<evidence type="ECO:0000313" key="4">
    <source>
        <dbReference type="Ensembl" id="ENSXETP00000107487"/>
    </source>
</evidence>
<feature type="domain" description="EGF-like" evidence="3">
    <location>
        <begin position="420"/>
        <end position="455"/>
    </location>
</feature>
<keyword evidence="2" id="KW-0472">Membrane</keyword>
<dbReference type="GeneID" id="100380073"/>
<keyword evidence="1" id="KW-0245">EGF-like domain</keyword>
<dbReference type="KEGG" id="xtr:100380073"/>
<dbReference type="PROSITE" id="PS50026">
    <property type="entry name" value="EGF_3"/>
    <property type="match status" value="1"/>
</dbReference>
<evidence type="ECO:0000313" key="7">
    <source>
        <dbReference type="RefSeq" id="XP_004911702.1"/>
    </source>
</evidence>
<dbReference type="Bgee" id="ENSXETG00000022907">
    <property type="expression patterns" value="Expressed in liver and 12 other cell types or tissues"/>
</dbReference>
<evidence type="ECO:0000256" key="1">
    <source>
        <dbReference type="PROSITE-ProRule" id="PRU00076"/>
    </source>
</evidence>